<dbReference type="EMBL" id="CAJOBD010002032">
    <property type="protein sequence ID" value="CAF3849897.1"/>
    <property type="molecule type" value="Genomic_DNA"/>
</dbReference>
<name>A0A819EDD5_9BILA</name>
<accession>A0A819EDD5</accession>
<dbReference type="Proteomes" id="UP000663836">
    <property type="component" value="Unassembled WGS sequence"/>
</dbReference>
<sequence>MDKTQTTLDKIWNKSQAATSTGHISSVLDHEIEMILTISSSTTASSSATNPLLSCTNSPSPSTTIPSSSSITSSSSSITSSSSSTTISSSSLSTTAPSSSSSTTIPSSSSSTTIPSSSSSATNPLLSCTNSPSPSITIPSSSSITSSLSTTISSSSLSTTISSSTLSTTIPSSSLSTIIPSLSSISITSSSTTIPSSPSSSATIPSLSSTTIPSSPSPSATIPPLSSTTIPSSPSSSATIPSLSSTTIPSSPSSSIIPLPSSPILTAETESSLAVNVNKNSSNDPIHLLSNDCTLLTGNKNVEKKDSKSIRTKHRVQYLPNWEKCPVSKYKTFFFDNFGTKREQFVCWLYYEQNAMRCHLCEKYNKKTNTNGWMMDESTSRSNDRICIVYVRYIEDNEPKTSYYGLLDLYGDGTAKNIVKSLNCLWTKDDLKPTNSCWLSTDNASTFTGVNEGVIAKLRNLLSIDYLELNTCVAHSFALVGSQASYNPKTRHNNVPVLSESIMKLESVISKIYNYFNKSCTRQFKLKNWQNFMEMPELKFKKIFDIRWSSIRDCIRPIIVNVQPESQALFAYLQEATVDYNSTNVEREHAKDLLSEILNDEFLFLLHMHHDLHESVLGPITKLMQNDHLSYFNLMETIREKTNILKGWTFESSTATGPALADYLELTKTNSFGAFKIVKDDREKLSKNCLEHINRLFEELNRRFSSSPVQENLSILFDPQYLIEHKKEISSNTYGRSALDFVRKKYRNFPGFDFIAVRNEWESLKGSLIDYIEYIPLDYSPKMFWKNFLLLKQPTNNLYHDQHKNILLLVYIYLISPTNSTECERGFSAVNRIQTLGRSRLMVSTLDAMMNVRLLLTEDLRSARLQEVLIRSFESWNDQEYHRRLNQMQLLIDLPPDYETTKQTRSVIKRNLSVNNLAMNRKKPKTPKAKFIKCANNCRTEVAADDPFQCDAIQCCHQSEQFSWIEYHDSCSRWLCNGCRIKLNVSIDSLWFCSDHYDMHQDENEDD</sequence>
<protein>
    <submittedName>
        <fullName evidence="3">Uncharacterized protein</fullName>
    </submittedName>
</protein>
<reference evidence="3" key="1">
    <citation type="submission" date="2021-02" db="EMBL/GenBank/DDBJ databases">
        <authorList>
            <person name="Nowell W R."/>
        </authorList>
    </citation>
    <scope>NUCLEOTIDE SEQUENCE</scope>
</reference>
<feature type="compositionally biased region" description="Low complexity" evidence="1">
    <location>
        <begin position="131"/>
        <end position="142"/>
    </location>
</feature>
<dbReference type="Proteomes" id="UP000663864">
    <property type="component" value="Unassembled WGS sequence"/>
</dbReference>
<feature type="region of interest" description="Disordered" evidence="1">
    <location>
        <begin position="190"/>
        <end position="256"/>
    </location>
</feature>
<proteinExistence type="predicted"/>
<evidence type="ECO:0000313" key="3">
    <source>
        <dbReference type="EMBL" id="CAF3849897.1"/>
    </source>
</evidence>
<dbReference type="InterPro" id="IPR012337">
    <property type="entry name" value="RNaseH-like_sf"/>
</dbReference>
<dbReference type="PANTHER" id="PTHR46880:SF5">
    <property type="entry name" value="DUF4371 DOMAIN-CONTAINING PROTEIN"/>
    <property type="match status" value="1"/>
</dbReference>
<dbReference type="PANTHER" id="PTHR46880">
    <property type="entry name" value="RAS-ASSOCIATING DOMAIN-CONTAINING PROTEIN"/>
    <property type="match status" value="1"/>
</dbReference>
<dbReference type="EMBL" id="CAJNOT010002500">
    <property type="protein sequence ID" value="CAF1321507.1"/>
    <property type="molecule type" value="Genomic_DNA"/>
</dbReference>
<evidence type="ECO:0000313" key="2">
    <source>
        <dbReference type="EMBL" id="CAF1321507.1"/>
    </source>
</evidence>
<dbReference type="SUPFAM" id="SSF53098">
    <property type="entry name" value="Ribonuclease H-like"/>
    <property type="match status" value="1"/>
</dbReference>
<feature type="compositionally biased region" description="Low complexity" evidence="1">
    <location>
        <begin position="58"/>
        <end position="122"/>
    </location>
</feature>
<comment type="caution">
    <text evidence="3">The sequence shown here is derived from an EMBL/GenBank/DDBJ whole genome shotgun (WGS) entry which is preliminary data.</text>
</comment>
<evidence type="ECO:0000256" key="1">
    <source>
        <dbReference type="SAM" id="MobiDB-lite"/>
    </source>
</evidence>
<gene>
    <name evidence="3" type="ORF">JBS370_LOCUS18182</name>
    <name evidence="2" type="ORF">ZHD862_LOCUS29036</name>
</gene>
<feature type="region of interest" description="Disordered" evidence="1">
    <location>
        <begin position="44"/>
        <end position="142"/>
    </location>
</feature>
<organism evidence="3 4">
    <name type="scientific">Rotaria sordida</name>
    <dbReference type="NCBI Taxonomy" id="392033"/>
    <lineage>
        <taxon>Eukaryota</taxon>
        <taxon>Metazoa</taxon>
        <taxon>Spiralia</taxon>
        <taxon>Gnathifera</taxon>
        <taxon>Rotifera</taxon>
        <taxon>Eurotatoria</taxon>
        <taxon>Bdelloidea</taxon>
        <taxon>Philodinida</taxon>
        <taxon>Philodinidae</taxon>
        <taxon>Rotaria</taxon>
    </lineage>
</organism>
<dbReference type="AlphaFoldDB" id="A0A819EDD5"/>
<evidence type="ECO:0000313" key="4">
    <source>
        <dbReference type="Proteomes" id="UP000663836"/>
    </source>
</evidence>